<gene>
    <name evidence="1" type="ORF">UFOPK3197_00520</name>
</gene>
<dbReference type="AlphaFoldDB" id="A0A6J6ZZK5"/>
<protein>
    <submittedName>
        <fullName evidence="1">Unannotated protein</fullName>
    </submittedName>
</protein>
<name>A0A6J6ZZK5_9ZZZZ</name>
<accession>A0A6J6ZZK5</accession>
<dbReference type="EMBL" id="CAFABI010000042">
    <property type="protein sequence ID" value="CAB4826011.1"/>
    <property type="molecule type" value="Genomic_DNA"/>
</dbReference>
<evidence type="ECO:0000313" key="1">
    <source>
        <dbReference type="EMBL" id="CAB4826011.1"/>
    </source>
</evidence>
<proteinExistence type="predicted"/>
<sequence>MRDIACSDCVVTSFLALPSADNGEVSQGTVEALERLSEHGIIAPLRFRSAIQG</sequence>
<reference evidence="1" key="1">
    <citation type="submission" date="2020-05" db="EMBL/GenBank/DDBJ databases">
        <authorList>
            <person name="Chiriac C."/>
            <person name="Salcher M."/>
            <person name="Ghai R."/>
            <person name="Kavagutti S V."/>
        </authorList>
    </citation>
    <scope>NUCLEOTIDE SEQUENCE</scope>
</reference>
<organism evidence="1">
    <name type="scientific">freshwater metagenome</name>
    <dbReference type="NCBI Taxonomy" id="449393"/>
    <lineage>
        <taxon>unclassified sequences</taxon>
        <taxon>metagenomes</taxon>
        <taxon>ecological metagenomes</taxon>
    </lineage>
</organism>